<evidence type="ECO:0000256" key="2">
    <source>
        <dbReference type="SAM" id="SignalP"/>
    </source>
</evidence>
<evidence type="ECO:0000313" key="3">
    <source>
        <dbReference type="EMBL" id="PMD31407.1"/>
    </source>
</evidence>
<keyword evidence="4" id="KW-1185">Reference proteome</keyword>
<evidence type="ECO:0000256" key="1">
    <source>
        <dbReference type="SAM" id="Phobius"/>
    </source>
</evidence>
<dbReference type="SUPFAM" id="SSF52058">
    <property type="entry name" value="L domain-like"/>
    <property type="match status" value="1"/>
</dbReference>
<accession>A0A2J6QYR6</accession>
<dbReference type="OrthoDB" id="536881at2759"/>
<gene>
    <name evidence="3" type="ORF">L207DRAFT_591369</name>
</gene>
<reference evidence="3 4" key="1">
    <citation type="submission" date="2016-04" db="EMBL/GenBank/DDBJ databases">
        <title>A degradative enzymes factory behind the ericoid mycorrhizal symbiosis.</title>
        <authorList>
            <consortium name="DOE Joint Genome Institute"/>
            <person name="Martino E."/>
            <person name="Morin E."/>
            <person name="Grelet G."/>
            <person name="Kuo A."/>
            <person name="Kohler A."/>
            <person name="Daghino S."/>
            <person name="Barry K."/>
            <person name="Choi C."/>
            <person name="Cichocki N."/>
            <person name="Clum A."/>
            <person name="Copeland A."/>
            <person name="Hainaut M."/>
            <person name="Haridas S."/>
            <person name="Labutti K."/>
            <person name="Lindquist E."/>
            <person name="Lipzen A."/>
            <person name="Khouja H.-R."/>
            <person name="Murat C."/>
            <person name="Ohm R."/>
            <person name="Olson A."/>
            <person name="Spatafora J."/>
            <person name="Veneault-Fourrey C."/>
            <person name="Henrissat B."/>
            <person name="Grigoriev I."/>
            <person name="Martin F."/>
            <person name="Perotto S."/>
        </authorList>
    </citation>
    <scope>NUCLEOTIDE SEQUENCE [LARGE SCALE GENOMIC DNA]</scope>
    <source>
        <strain evidence="3 4">F</strain>
    </source>
</reference>
<organism evidence="3 4">
    <name type="scientific">Hyaloscypha variabilis (strain UAMH 11265 / GT02V1 / F)</name>
    <name type="common">Meliniomyces variabilis</name>
    <dbReference type="NCBI Taxonomy" id="1149755"/>
    <lineage>
        <taxon>Eukaryota</taxon>
        <taxon>Fungi</taxon>
        <taxon>Dikarya</taxon>
        <taxon>Ascomycota</taxon>
        <taxon>Pezizomycotina</taxon>
        <taxon>Leotiomycetes</taxon>
        <taxon>Helotiales</taxon>
        <taxon>Hyaloscyphaceae</taxon>
        <taxon>Hyaloscypha</taxon>
        <taxon>Hyaloscypha variabilis</taxon>
    </lineage>
</organism>
<keyword evidence="1" id="KW-1133">Transmembrane helix</keyword>
<feature type="transmembrane region" description="Helical" evidence="1">
    <location>
        <begin position="424"/>
        <end position="448"/>
    </location>
</feature>
<dbReference type="EMBL" id="KZ613962">
    <property type="protein sequence ID" value="PMD31407.1"/>
    <property type="molecule type" value="Genomic_DNA"/>
</dbReference>
<proteinExistence type="predicted"/>
<keyword evidence="1" id="KW-0812">Transmembrane</keyword>
<dbReference type="Proteomes" id="UP000235786">
    <property type="component" value="Unassembled WGS sequence"/>
</dbReference>
<dbReference type="AlphaFoldDB" id="A0A2J6QYR6"/>
<keyword evidence="1" id="KW-0472">Membrane</keyword>
<sequence>MQLRRDGKCVLAFAIVAAARLATAGKTWDSNPRDLIINGTTCDATDLSNTDYPSLYAIQTQQDFDSTFSQCTTIIGTVYIGANYVGSFSLNNVTNVTGSIATWAVMFGEAAYLSNPDGWPGNNFSVPLLTSIQADSLISVSGVVLPTIPALKSLSMASLETVGESITIYSNPASSLSFPQLRNVTDIQILGGYESLNMDQLVTVGHNIHIGVQNNTIDDGSSIFNSEEQKLYDSHSIDINFPSLVSAPYISLWGSISSLSMPNLATSVLPIDPYPELSWAATGIIIQNFGASLLNITLPSLWNTTQLSIAGNLSTVFFPSLETLLGSITLYPYNEVSIDLTPLQAADSISIRGNATSANLTSVKYLWTLSIITDSPFNSCNQLNSEWSRMNHTALPSQSVLDPVDDQGFECIDVSVPHHLSKGAGIGIAVGVGVTVLALCFWVGTCIMKKRRASNKGKEKLRRQMNALKMGVLERRERERRDEEEMEANMDMDLPPEYTPAVGMETEFEGEGRRAESSEMRKEFVSLNLYEGQETGERVGLLPS</sequence>
<protein>
    <submittedName>
        <fullName evidence="3">Uncharacterized protein</fullName>
    </submittedName>
</protein>
<feature type="chain" id="PRO_5014354816" evidence="2">
    <location>
        <begin position="25"/>
        <end position="544"/>
    </location>
</feature>
<evidence type="ECO:0000313" key="4">
    <source>
        <dbReference type="Proteomes" id="UP000235786"/>
    </source>
</evidence>
<name>A0A2J6QYR6_HYAVF</name>
<feature type="signal peptide" evidence="2">
    <location>
        <begin position="1"/>
        <end position="24"/>
    </location>
</feature>
<keyword evidence="2" id="KW-0732">Signal</keyword>